<comment type="pathway">
    <text evidence="1 7">Carbohydrate degradation; pentose phosphate pathway; D-glyceraldehyde 3-phosphate and beta-D-fructose 6-phosphate from D-ribose 5-phosphate and D-xylulose 5-phosphate (non-oxidative stage): step 2/3.</text>
</comment>
<dbReference type="GO" id="GO:0005975">
    <property type="term" value="P:carbohydrate metabolic process"/>
    <property type="evidence" value="ECO:0007669"/>
    <property type="project" value="InterPro"/>
</dbReference>
<reference evidence="8" key="1">
    <citation type="submission" date="2013-11" db="EMBL/GenBank/DDBJ databases">
        <title>Two transaldolase isogenes from Moniliella megachiliensis respond in a different way to osmotic and oxidative stress.</title>
        <authorList>
            <person name="Kasumi T."/>
            <person name="Hisashi I."/>
        </authorList>
    </citation>
    <scope>NUCLEOTIDE SEQUENCE</scope>
    <source>
        <strain evidence="8">SN-124A</strain>
    </source>
</reference>
<comment type="catalytic activity">
    <reaction evidence="7">
        <text>D-sedoheptulose 7-phosphate + D-glyceraldehyde 3-phosphate = D-erythrose 4-phosphate + beta-D-fructose 6-phosphate</text>
        <dbReference type="Rhea" id="RHEA:17053"/>
        <dbReference type="ChEBI" id="CHEBI:16897"/>
        <dbReference type="ChEBI" id="CHEBI:57483"/>
        <dbReference type="ChEBI" id="CHEBI:57634"/>
        <dbReference type="ChEBI" id="CHEBI:59776"/>
        <dbReference type="EC" id="2.2.1.2"/>
    </reaction>
</comment>
<evidence type="ECO:0000313" key="8">
    <source>
        <dbReference type="EMBL" id="BAO93704.1"/>
    </source>
</evidence>
<protein>
    <recommendedName>
        <fullName evidence="3 7">Transaldolase</fullName>
        <ecNumber evidence="3 7">2.2.1.2</ecNumber>
    </recommendedName>
</protein>
<dbReference type="InterPro" id="IPR018225">
    <property type="entry name" value="Transaldolase_AS"/>
</dbReference>
<dbReference type="GO" id="GO:0004801">
    <property type="term" value="F:transaldolase activity"/>
    <property type="evidence" value="ECO:0007669"/>
    <property type="project" value="UniProtKB-EC"/>
</dbReference>
<sequence>MTTSLDSLRQYTTVVTDSVDFETLAQFKPQDATTNPTLVLNAVKQPKAKLLQPAIEYAKSKSDKKEEIISLAKDRILVLFGQEILKIIPGRVSTEMDASLSFDTMATVAKALQIIDMYKEVGISKDRVLIKIASTYDGIHAARILESEHGIHCNMTLMFGLGQAIAAAEAGVTLVSPFVGRILDWYKAHTGQEYSAQTDPGVESVKKIYTYYKQHGYSTVVMGASFRNTGEITELVGVDFLTMAPKLLEPLMRSTDVLPRKLSPELARKSAPMPKRSYLNDRPTFMKELFEDQMAFELLHNGIRSFASDAQSLGLLMEDLL</sequence>
<dbReference type="PROSITE" id="PS00958">
    <property type="entry name" value="TRANSALDOLASE_2"/>
    <property type="match status" value="1"/>
</dbReference>
<evidence type="ECO:0000256" key="7">
    <source>
        <dbReference type="RuleBase" id="RU000501"/>
    </source>
</evidence>
<dbReference type="InterPro" id="IPR013785">
    <property type="entry name" value="Aldolase_TIM"/>
</dbReference>
<dbReference type="UniPathway" id="UPA00115">
    <property type="reaction ID" value="UER00414"/>
</dbReference>
<evidence type="ECO:0000256" key="3">
    <source>
        <dbReference type="ARBA" id="ARBA00013151"/>
    </source>
</evidence>
<evidence type="ECO:0000256" key="1">
    <source>
        <dbReference type="ARBA" id="ARBA00004857"/>
    </source>
</evidence>
<dbReference type="PANTHER" id="PTHR10683">
    <property type="entry name" value="TRANSALDOLASE"/>
    <property type="match status" value="1"/>
</dbReference>
<evidence type="ECO:0000256" key="6">
    <source>
        <dbReference type="ARBA" id="ARBA00023270"/>
    </source>
</evidence>
<gene>
    <name evidence="8" type="primary">TAL2</name>
</gene>
<dbReference type="PANTHER" id="PTHR10683:SF18">
    <property type="entry name" value="TRANSALDOLASE"/>
    <property type="match status" value="1"/>
</dbReference>
<dbReference type="Pfam" id="PF00923">
    <property type="entry name" value="TAL_FSA"/>
    <property type="match status" value="1"/>
</dbReference>
<keyword evidence="6" id="KW-0704">Schiff base</keyword>
<evidence type="ECO:0000256" key="5">
    <source>
        <dbReference type="ARBA" id="ARBA00023126"/>
    </source>
</evidence>
<evidence type="ECO:0000256" key="4">
    <source>
        <dbReference type="ARBA" id="ARBA00022679"/>
    </source>
</evidence>
<dbReference type="GO" id="GO:0005737">
    <property type="term" value="C:cytoplasm"/>
    <property type="evidence" value="ECO:0007669"/>
    <property type="project" value="InterPro"/>
</dbReference>
<keyword evidence="5 7" id="KW-0570">Pentose shunt</keyword>
<dbReference type="InterPro" id="IPR001585">
    <property type="entry name" value="TAL/FSA"/>
</dbReference>
<organism evidence="8">
    <name type="scientific">Moniliella megachiliensis</name>
    <dbReference type="NCBI Taxonomy" id="203381"/>
    <lineage>
        <taxon>Eukaryota</taxon>
        <taxon>Fungi</taxon>
        <taxon>Dikarya</taxon>
        <taxon>Basidiomycota</taxon>
        <taxon>Ustilaginomycotina</taxon>
        <taxon>Moniliellomycetes</taxon>
        <taxon>Moniliellales</taxon>
        <taxon>Moniliellaceae</taxon>
        <taxon>Moniliella</taxon>
    </lineage>
</organism>
<dbReference type="InterPro" id="IPR004730">
    <property type="entry name" value="Transaldolase_1"/>
</dbReference>
<name>A0A060PPV2_9BASI</name>
<dbReference type="NCBIfam" id="TIGR00874">
    <property type="entry name" value="talAB"/>
    <property type="match status" value="1"/>
</dbReference>
<comment type="function">
    <text evidence="7">Catalyzes the rate-limiting step of the non-oxidative phase in the pentose phosphate pathway. Catalyzes the reversible conversion of sedheptulose-7-phosphate and D-glyceraldehyde 3-phosphate into erythrose-4-phosphate and beta-D-fructose 6-phosphate.</text>
</comment>
<accession>A0A060PPV2</accession>
<dbReference type="PROSITE" id="PS01054">
    <property type="entry name" value="TRANSALDOLASE_1"/>
    <property type="match status" value="1"/>
</dbReference>
<comment type="similarity">
    <text evidence="2">Belongs to the transaldolase family. Type 1 subfamily.</text>
</comment>
<dbReference type="EMBL" id="AB889472">
    <property type="protein sequence ID" value="BAO93704.1"/>
    <property type="molecule type" value="mRNA"/>
</dbReference>
<dbReference type="CDD" id="cd00957">
    <property type="entry name" value="Transaldolase_TalAB"/>
    <property type="match status" value="1"/>
</dbReference>
<proteinExistence type="evidence at transcript level"/>
<dbReference type="Gene3D" id="3.20.20.70">
    <property type="entry name" value="Aldolase class I"/>
    <property type="match status" value="1"/>
</dbReference>
<dbReference type="EC" id="2.2.1.2" evidence="3 7"/>
<keyword evidence="4 7" id="KW-0808">Transferase</keyword>
<dbReference type="SUPFAM" id="SSF51569">
    <property type="entry name" value="Aldolase"/>
    <property type="match status" value="1"/>
</dbReference>
<evidence type="ECO:0000256" key="2">
    <source>
        <dbReference type="ARBA" id="ARBA00008012"/>
    </source>
</evidence>
<dbReference type="AlphaFoldDB" id="A0A060PPV2"/>
<dbReference type="GO" id="GO:0009052">
    <property type="term" value="P:pentose-phosphate shunt, non-oxidative branch"/>
    <property type="evidence" value="ECO:0007669"/>
    <property type="project" value="TreeGrafter"/>
</dbReference>